<accession>E9SDQ0</accession>
<dbReference type="Proteomes" id="UP000004259">
    <property type="component" value="Unassembled WGS sequence"/>
</dbReference>
<comment type="caution">
    <text evidence="2">The sequence shown here is derived from an EMBL/GenBank/DDBJ whole genome shotgun (WGS) entry which is preliminary data.</text>
</comment>
<feature type="signal peptide" evidence="1">
    <location>
        <begin position="1"/>
        <end position="29"/>
    </location>
</feature>
<evidence type="ECO:0000313" key="3">
    <source>
        <dbReference type="Proteomes" id="UP000004259"/>
    </source>
</evidence>
<reference evidence="2 3" key="1">
    <citation type="submission" date="2011-02" db="EMBL/GenBank/DDBJ databases">
        <authorList>
            <person name="Nelson K.E."/>
            <person name="Sutton G."/>
            <person name="Torralba M."/>
            <person name="Durkin S."/>
            <person name="Harkins D."/>
            <person name="Montgomery R."/>
            <person name="Ziemer C."/>
            <person name="Klaassens E."/>
            <person name="Ocuiv P."/>
            <person name="Morrison M."/>
        </authorList>
    </citation>
    <scope>NUCLEOTIDE SEQUENCE [LARGE SCALE GENOMIC DNA]</scope>
    <source>
        <strain evidence="2 3">8</strain>
    </source>
</reference>
<dbReference type="STRING" id="246199.CUS_7249"/>
<name>E9SDQ0_RUMAL</name>
<dbReference type="EMBL" id="ADKM02000091">
    <property type="protein sequence ID" value="EGC02689.1"/>
    <property type="molecule type" value="Genomic_DNA"/>
</dbReference>
<evidence type="ECO:0000256" key="1">
    <source>
        <dbReference type="SAM" id="SignalP"/>
    </source>
</evidence>
<dbReference type="RefSeq" id="WP_002850701.1">
    <property type="nucleotide sequence ID" value="NZ_ADKM02000091.1"/>
</dbReference>
<keyword evidence="3" id="KW-1185">Reference proteome</keyword>
<evidence type="ECO:0000313" key="2">
    <source>
        <dbReference type="EMBL" id="EGC02689.1"/>
    </source>
</evidence>
<keyword evidence="1" id="KW-0732">Signal</keyword>
<gene>
    <name evidence="2" type="ORF">CUS_7249</name>
</gene>
<feature type="chain" id="PRO_5003247135" description="Lipoprotein" evidence="1">
    <location>
        <begin position="30"/>
        <end position="58"/>
    </location>
</feature>
<proteinExistence type="predicted"/>
<dbReference type="AlphaFoldDB" id="E9SDQ0"/>
<protein>
    <recommendedName>
        <fullName evidence="4">Lipoprotein</fullName>
    </recommendedName>
</protein>
<sequence length="58" mass="6112">MKTRSIIRMVTAALAAGAAVLGMLSTVCATGVSEEQIPEEKPVYAVCRGLLPTHVTIR</sequence>
<organism evidence="2 3">
    <name type="scientific">Ruminococcus albus 8</name>
    <dbReference type="NCBI Taxonomy" id="246199"/>
    <lineage>
        <taxon>Bacteria</taxon>
        <taxon>Bacillati</taxon>
        <taxon>Bacillota</taxon>
        <taxon>Clostridia</taxon>
        <taxon>Eubacteriales</taxon>
        <taxon>Oscillospiraceae</taxon>
        <taxon>Ruminococcus</taxon>
    </lineage>
</organism>
<evidence type="ECO:0008006" key="4">
    <source>
        <dbReference type="Google" id="ProtNLM"/>
    </source>
</evidence>